<dbReference type="EMBL" id="ML977156">
    <property type="protein sequence ID" value="KAF1986552.1"/>
    <property type="molecule type" value="Genomic_DNA"/>
</dbReference>
<dbReference type="SUPFAM" id="SSF48403">
    <property type="entry name" value="Ankyrin repeat"/>
    <property type="match status" value="1"/>
</dbReference>
<dbReference type="Gene3D" id="1.25.40.20">
    <property type="entry name" value="Ankyrin repeat-containing domain"/>
    <property type="match status" value="1"/>
</dbReference>
<dbReference type="PROSITE" id="PS50088">
    <property type="entry name" value="ANK_REPEAT"/>
    <property type="match status" value="2"/>
</dbReference>
<organism evidence="5 6">
    <name type="scientific">Aulographum hederae CBS 113979</name>
    <dbReference type="NCBI Taxonomy" id="1176131"/>
    <lineage>
        <taxon>Eukaryota</taxon>
        <taxon>Fungi</taxon>
        <taxon>Dikarya</taxon>
        <taxon>Ascomycota</taxon>
        <taxon>Pezizomycotina</taxon>
        <taxon>Dothideomycetes</taxon>
        <taxon>Pleosporomycetidae</taxon>
        <taxon>Aulographales</taxon>
        <taxon>Aulographaceae</taxon>
    </lineage>
</organism>
<reference evidence="5" key="1">
    <citation type="journal article" date="2020" name="Stud. Mycol.">
        <title>101 Dothideomycetes genomes: a test case for predicting lifestyles and emergence of pathogens.</title>
        <authorList>
            <person name="Haridas S."/>
            <person name="Albert R."/>
            <person name="Binder M."/>
            <person name="Bloem J."/>
            <person name="Labutti K."/>
            <person name="Salamov A."/>
            <person name="Andreopoulos B."/>
            <person name="Baker S."/>
            <person name="Barry K."/>
            <person name="Bills G."/>
            <person name="Bluhm B."/>
            <person name="Cannon C."/>
            <person name="Castanera R."/>
            <person name="Culley D."/>
            <person name="Daum C."/>
            <person name="Ezra D."/>
            <person name="Gonzalez J."/>
            <person name="Henrissat B."/>
            <person name="Kuo A."/>
            <person name="Liang C."/>
            <person name="Lipzen A."/>
            <person name="Lutzoni F."/>
            <person name="Magnuson J."/>
            <person name="Mondo S."/>
            <person name="Nolan M."/>
            <person name="Ohm R."/>
            <person name="Pangilinan J."/>
            <person name="Park H.-J."/>
            <person name="Ramirez L."/>
            <person name="Alfaro M."/>
            <person name="Sun H."/>
            <person name="Tritt A."/>
            <person name="Yoshinaga Y."/>
            <person name="Zwiers L.-H."/>
            <person name="Turgeon B."/>
            <person name="Goodwin S."/>
            <person name="Spatafora J."/>
            <person name="Crous P."/>
            <person name="Grigoriev I."/>
        </authorList>
    </citation>
    <scope>NUCLEOTIDE SEQUENCE</scope>
    <source>
        <strain evidence="5">CBS 113979</strain>
    </source>
</reference>
<feature type="repeat" description="ANK" evidence="3">
    <location>
        <begin position="99"/>
        <end position="131"/>
    </location>
</feature>
<evidence type="ECO:0000256" key="4">
    <source>
        <dbReference type="SAM" id="MobiDB-lite"/>
    </source>
</evidence>
<evidence type="ECO:0000256" key="3">
    <source>
        <dbReference type="PROSITE-ProRule" id="PRU00023"/>
    </source>
</evidence>
<dbReference type="AlphaFoldDB" id="A0A6G1H0G8"/>
<keyword evidence="2 3" id="KW-0040">ANK repeat</keyword>
<accession>A0A6G1H0G8</accession>
<dbReference type="Pfam" id="PF13606">
    <property type="entry name" value="Ank_3"/>
    <property type="match status" value="1"/>
</dbReference>
<evidence type="ECO:0000313" key="6">
    <source>
        <dbReference type="Proteomes" id="UP000800041"/>
    </source>
</evidence>
<evidence type="ECO:0000256" key="1">
    <source>
        <dbReference type="ARBA" id="ARBA00022737"/>
    </source>
</evidence>
<feature type="compositionally biased region" description="Low complexity" evidence="4">
    <location>
        <begin position="82"/>
        <end position="92"/>
    </location>
</feature>
<dbReference type="PANTHER" id="PTHR24173">
    <property type="entry name" value="ANKYRIN REPEAT CONTAINING"/>
    <property type="match status" value="1"/>
</dbReference>
<feature type="region of interest" description="Disordered" evidence="4">
    <location>
        <begin position="81"/>
        <end position="103"/>
    </location>
</feature>
<keyword evidence="6" id="KW-1185">Reference proteome</keyword>
<feature type="repeat" description="ANK" evidence="3">
    <location>
        <begin position="54"/>
        <end position="74"/>
    </location>
</feature>
<dbReference type="SMART" id="SM00248">
    <property type="entry name" value="ANK"/>
    <property type="match status" value="3"/>
</dbReference>
<evidence type="ECO:0000313" key="5">
    <source>
        <dbReference type="EMBL" id="KAF1986552.1"/>
    </source>
</evidence>
<dbReference type="Pfam" id="PF13857">
    <property type="entry name" value="Ank_5"/>
    <property type="match status" value="1"/>
</dbReference>
<evidence type="ECO:0000256" key="2">
    <source>
        <dbReference type="ARBA" id="ARBA00023043"/>
    </source>
</evidence>
<keyword evidence="1" id="KW-0677">Repeat</keyword>
<gene>
    <name evidence="5" type="ORF">K402DRAFT_421029</name>
</gene>
<dbReference type="Proteomes" id="UP000800041">
    <property type="component" value="Unassembled WGS sequence"/>
</dbReference>
<name>A0A6G1H0G8_9PEZI</name>
<dbReference type="InterPro" id="IPR036770">
    <property type="entry name" value="Ankyrin_rpt-contain_sf"/>
</dbReference>
<dbReference type="InterPro" id="IPR002110">
    <property type="entry name" value="Ankyrin_rpt"/>
</dbReference>
<feature type="region of interest" description="Disordered" evidence="4">
    <location>
        <begin position="162"/>
        <end position="181"/>
    </location>
</feature>
<dbReference type="PRINTS" id="PR01415">
    <property type="entry name" value="ANKYRIN"/>
</dbReference>
<dbReference type="OrthoDB" id="10057496at2759"/>
<protein>
    <submittedName>
        <fullName evidence="5">Ankyrin</fullName>
    </submittedName>
</protein>
<dbReference type="PROSITE" id="PS50297">
    <property type="entry name" value="ANK_REP_REGION"/>
    <property type="match status" value="2"/>
</dbReference>
<dbReference type="PANTHER" id="PTHR24173:SF74">
    <property type="entry name" value="ANKYRIN REPEAT DOMAIN-CONTAINING PROTEIN 16"/>
    <property type="match status" value="1"/>
</dbReference>
<proteinExistence type="predicted"/>
<sequence>MSQPVQLSEDDIDDILYFARANEVADLEECVKSLAGKLGVSEKEIVEKAVDPVTGNTPLHYAAANGHREILVLINNLHKSTDSQGSSSSPLSPNMKNLSGNTPLHYAAQTGQLPMVKLLLGANADPMITNEAGHSAIYEAQIHDKEDVVEWLTENLVAAMDKKKRESGDASGGAEEEEEVVMAEGEAVVAEDDESARTLVDGVSEKLEKQSI</sequence>